<evidence type="ECO:0000313" key="3">
    <source>
        <dbReference type="EMBL" id="MED6213674.1"/>
    </source>
</evidence>
<keyword evidence="2" id="KW-0812">Transmembrane</keyword>
<evidence type="ECO:0000256" key="2">
    <source>
        <dbReference type="SAM" id="Phobius"/>
    </source>
</evidence>
<organism evidence="3 4">
    <name type="scientific">Stylosanthes scabra</name>
    <dbReference type="NCBI Taxonomy" id="79078"/>
    <lineage>
        <taxon>Eukaryota</taxon>
        <taxon>Viridiplantae</taxon>
        <taxon>Streptophyta</taxon>
        <taxon>Embryophyta</taxon>
        <taxon>Tracheophyta</taxon>
        <taxon>Spermatophyta</taxon>
        <taxon>Magnoliopsida</taxon>
        <taxon>eudicotyledons</taxon>
        <taxon>Gunneridae</taxon>
        <taxon>Pentapetalae</taxon>
        <taxon>rosids</taxon>
        <taxon>fabids</taxon>
        <taxon>Fabales</taxon>
        <taxon>Fabaceae</taxon>
        <taxon>Papilionoideae</taxon>
        <taxon>50 kb inversion clade</taxon>
        <taxon>dalbergioids sensu lato</taxon>
        <taxon>Dalbergieae</taxon>
        <taxon>Pterocarpus clade</taxon>
        <taxon>Stylosanthes</taxon>
    </lineage>
</organism>
<evidence type="ECO:0000256" key="1">
    <source>
        <dbReference type="SAM" id="MobiDB-lite"/>
    </source>
</evidence>
<name>A0ABU6YWF2_9FABA</name>
<feature type="transmembrane region" description="Helical" evidence="2">
    <location>
        <begin position="89"/>
        <end position="107"/>
    </location>
</feature>
<evidence type="ECO:0000313" key="4">
    <source>
        <dbReference type="Proteomes" id="UP001341840"/>
    </source>
</evidence>
<keyword evidence="4" id="KW-1185">Reference proteome</keyword>
<keyword evidence="2" id="KW-0472">Membrane</keyword>
<reference evidence="3 4" key="1">
    <citation type="journal article" date="2023" name="Plants (Basel)">
        <title>Bridging the Gap: Combining Genomics and Transcriptomics Approaches to Understand Stylosanthes scabra, an Orphan Legume from the Brazilian Caatinga.</title>
        <authorList>
            <person name="Ferreira-Neto J.R.C."/>
            <person name="da Silva M.D."/>
            <person name="Binneck E."/>
            <person name="de Melo N.F."/>
            <person name="da Silva R.H."/>
            <person name="de Melo A.L.T.M."/>
            <person name="Pandolfi V."/>
            <person name="Bustamante F.O."/>
            <person name="Brasileiro-Vidal A.C."/>
            <person name="Benko-Iseppon A.M."/>
        </authorList>
    </citation>
    <scope>NUCLEOTIDE SEQUENCE [LARGE SCALE GENOMIC DNA]</scope>
    <source>
        <tissue evidence="3">Leaves</tissue>
    </source>
</reference>
<comment type="caution">
    <text evidence="3">The sequence shown here is derived from an EMBL/GenBank/DDBJ whole genome shotgun (WGS) entry which is preliminary data.</text>
</comment>
<feature type="compositionally biased region" description="Basic residues" evidence="1">
    <location>
        <begin position="12"/>
        <end position="32"/>
    </location>
</feature>
<dbReference type="Proteomes" id="UP001341840">
    <property type="component" value="Unassembled WGS sequence"/>
</dbReference>
<accession>A0ABU6YWF2</accession>
<proteinExistence type="predicted"/>
<protein>
    <submittedName>
        <fullName evidence="3">Uncharacterized protein</fullName>
    </submittedName>
</protein>
<dbReference type="EMBL" id="JASCZI010243853">
    <property type="protein sequence ID" value="MED6213674.1"/>
    <property type="molecule type" value="Genomic_DNA"/>
</dbReference>
<keyword evidence="2" id="KW-1133">Transmembrane helix</keyword>
<sequence>MKMKKASGPPPRRGRRRTPTHGHRPFHHHHPKPNLTAGNHHSPSVSLSPPRPRDSSSTVLRAAVFVSSFQLSRPRVQAPTSSLHLKPDTALPFLLLLGSALFLLFLLQH</sequence>
<gene>
    <name evidence="3" type="ORF">PIB30_095585</name>
</gene>
<feature type="region of interest" description="Disordered" evidence="1">
    <location>
        <begin position="1"/>
        <end position="56"/>
    </location>
</feature>